<gene>
    <name evidence="2" type="ORF">SAMN04488113_1772</name>
</gene>
<evidence type="ECO:0000313" key="3">
    <source>
        <dbReference type="Proteomes" id="UP000198564"/>
    </source>
</evidence>
<reference evidence="3" key="1">
    <citation type="submission" date="2016-10" db="EMBL/GenBank/DDBJ databases">
        <authorList>
            <person name="Varghese N."/>
            <person name="Submissions S."/>
        </authorList>
    </citation>
    <scope>NUCLEOTIDE SEQUENCE [LARGE SCALE GENOMIC DNA]</scope>
    <source>
        <strain evidence="3">DSM 25751</strain>
    </source>
</reference>
<name>A0A1H6W3C9_9LACT</name>
<evidence type="ECO:0008006" key="4">
    <source>
        <dbReference type="Google" id="ProtNLM"/>
    </source>
</evidence>
<feature type="coiled-coil region" evidence="1">
    <location>
        <begin position="84"/>
        <end position="125"/>
    </location>
</feature>
<protein>
    <recommendedName>
        <fullName evidence="4">DUF536 domain-containing protein</fullName>
    </recommendedName>
</protein>
<keyword evidence="3" id="KW-1185">Reference proteome</keyword>
<dbReference type="RefSeq" id="WP_091636830.1">
    <property type="nucleotide sequence ID" value="NZ_FNYW01000077.1"/>
</dbReference>
<accession>A0A1H6W3C9</accession>
<dbReference type="EMBL" id="FNYW01000077">
    <property type="protein sequence ID" value="SEJ08567.1"/>
    <property type="molecule type" value="Genomic_DNA"/>
</dbReference>
<evidence type="ECO:0000313" key="2">
    <source>
        <dbReference type="EMBL" id="SEJ08567.1"/>
    </source>
</evidence>
<dbReference type="Proteomes" id="UP000198564">
    <property type="component" value="Unassembled WGS sequence"/>
</dbReference>
<organism evidence="2 3">
    <name type="scientific">Alkalibacterium gilvum</name>
    <dbReference type="NCBI Taxonomy" id="1130080"/>
    <lineage>
        <taxon>Bacteria</taxon>
        <taxon>Bacillati</taxon>
        <taxon>Bacillota</taxon>
        <taxon>Bacilli</taxon>
        <taxon>Lactobacillales</taxon>
        <taxon>Carnobacteriaceae</taxon>
        <taxon>Alkalibacterium</taxon>
    </lineage>
</organism>
<proteinExistence type="predicted"/>
<dbReference type="AlphaFoldDB" id="A0A1H6W3C9"/>
<sequence length="147" mass="17316">MADDIYTITRLADELQKTRQNVRRRIKKLDIKALNEDTRVYQTEPLEYDKVTYLKLAESFGISVCNTNDIANDIADDIVKDELIQVLKDQLQVANEEKKELRKLLDQQQQLNLSDKNRVERLELELKEIPEKNAEKKKGFFSRWFGS</sequence>
<keyword evidence="1" id="KW-0175">Coiled coil</keyword>
<evidence type="ECO:0000256" key="1">
    <source>
        <dbReference type="SAM" id="Coils"/>
    </source>
</evidence>